<evidence type="ECO:0000313" key="3">
    <source>
        <dbReference type="Proteomes" id="UP000034805"/>
    </source>
</evidence>
<organism evidence="2 3">
    <name type="scientific">Scleropages formosus</name>
    <name type="common">Asian bonytongue</name>
    <name type="synonym">Osteoglossum formosum</name>
    <dbReference type="NCBI Taxonomy" id="113540"/>
    <lineage>
        <taxon>Eukaryota</taxon>
        <taxon>Metazoa</taxon>
        <taxon>Chordata</taxon>
        <taxon>Craniata</taxon>
        <taxon>Vertebrata</taxon>
        <taxon>Euteleostomi</taxon>
        <taxon>Actinopterygii</taxon>
        <taxon>Neopterygii</taxon>
        <taxon>Teleostei</taxon>
        <taxon>Osteoglossocephala</taxon>
        <taxon>Osteoglossomorpha</taxon>
        <taxon>Osteoglossiformes</taxon>
        <taxon>Osteoglossidae</taxon>
        <taxon>Scleropages</taxon>
    </lineage>
</organism>
<sequence>MYEREDLIEDLGVELASVARFSCGPPPPSPTPSPPSPRPSGAERSGRRETGDGRRQRSSFSTAESVSAVSSGRPGCGPPAAPSPRPPPPAHRSACTPRSGNSDGRVCARRCPPWDPRRDTVRSPRMKKINVSIAGKEAVPRARSAAELVPPQRAETETQWSLSRSERSRRDRAEGLTTSALRWKPAPMWPSGAGSRLPCPRESALRRAVLSGDVLALPPHHVPAGRSVRVFISANPDGCAAALEQQVA</sequence>
<evidence type="ECO:0000256" key="1">
    <source>
        <dbReference type="SAM" id="MobiDB-lite"/>
    </source>
</evidence>
<feature type="compositionally biased region" description="Pro residues" evidence="1">
    <location>
        <begin position="24"/>
        <end position="38"/>
    </location>
</feature>
<protein>
    <submittedName>
        <fullName evidence="2">Uncharacterized protein</fullName>
    </submittedName>
</protein>
<dbReference type="AlphaFoldDB" id="A0A0P7XJA6"/>
<feature type="compositionally biased region" description="Pro residues" evidence="1">
    <location>
        <begin position="76"/>
        <end position="90"/>
    </location>
</feature>
<feature type="compositionally biased region" description="Polar residues" evidence="1">
    <location>
        <begin position="58"/>
        <end position="69"/>
    </location>
</feature>
<name>A0A0P7XJA6_SCLFO</name>
<comment type="caution">
    <text evidence="2">The sequence shown here is derived from an EMBL/GenBank/DDBJ whole genome shotgun (WGS) entry which is preliminary data.</text>
</comment>
<gene>
    <name evidence="2" type="ORF">Z043_105636</name>
</gene>
<feature type="compositionally biased region" description="Basic and acidic residues" evidence="1">
    <location>
        <begin position="44"/>
        <end position="55"/>
    </location>
</feature>
<dbReference type="EMBL" id="JARO02001544">
    <property type="protein sequence ID" value="KPP75140.1"/>
    <property type="molecule type" value="Genomic_DNA"/>
</dbReference>
<evidence type="ECO:0000313" key="2">
    <source>
        <dbReference type="EMBL" id="KPP75140.1"/>
    </source>
</evidence>
<dbReference type="Proteomes" id="UP000034805">
    <property type="component" value="Unassembled WGS sequence"/>
</dbReference>
<proteinExistence type="predicted"/>
<feature type="region of interest" description="Disordered" evidence="1">
    <location>
        <begin position="19"/>
        <end position="178"/>
    </location>
</feature>
<reference evidence="2 3" key="1">
    <citation type="submission" date="2015-08" db="EMBL/GenBank/DDBJ databases">
        <title>The genome of the Asian arowana (Scleropages formosus).</title>
        <authorList>
            <person name="Tan M.H."/>
            <person name="Gan H.M."/>
            <person name="Croft L.J."/>
            <person name="Austin C.M."/>
        </authorList>
    </citation>
    <scope>NUCLEOTIDE SEQUENCE [LARGE SCALE GENOMIC DNA]</scope>
    <source>
        <strain evidence="2">Aro1</strain>
    </source>
</reference>
<feature type="compositionally biased region" description="Basic and acidic residues" evidence="1">
    <location>
        <begin position="164"/>
        <end position="174"/>
    </location>
</feature>
<accession>A0A0P7XJA6</accession>